<organism evidence="4 5">
    <name type="scientific">Draconibacterium aestuarii</name>
    <dbReference type="NCBI Taxonomy" id="2998507"/>
    <lineage>
        <taxon>Bacteria</taxon>
        <taxon>Pseudomonadati</taxon>
        <taxon>Bacteroidota</taxon>
        <taxon>Bacteroidia</taxon>
        <taxon>Marinilabiliales</taxon>
        <taxon>Prolixibacteraceae</taxon>
        <taxon>Draconibacterium</taxon>
    </lineage>
</organism>
<dbReference type="Gene3D" id="2.60.120.1440">
    <property type="match status" value="1"/>
</dbReference>
<evidence type="ECO:0000313" key="5">
    <source>
        <dbReference type="Proteomes" id="UP001145087"/>
    </source>
</evidence>
<proteinExistence type="predicted"/>
<keyword evidence="5" id="KW-1185">Reference proteome</keyword>
<keyword evidence="1" id="KW-0812">Transmembrane</keyword>
<feature type="domain" description="FecR protein" evidence="2">
    <location>
        <begin position="188"/>
        <end position="279"/>
    </location>
</feature>
<accession>A0A9X3J8G8</accession>
<dbReference type="InterPro" id="IPR012373">
    <property type="entry name" value="Ferrdict_sens_TM"/>
</dbReference>
<dbReference type="InterPro" id="IPR032508">
    <property type="entry name" value="FecR_C"/>
</dbReference>
<dbReference type="AlphaFoldDB" id="A0A9X3J8G8"/>
<sequence length="397" mass="46268">MNLYYHLIENPLFFKWIYHPTEEINLYWEKFMELNPEDAELILDFKSKFEKHLQYKTDGLSELEKKILAREILQRIELENKKKNRFRLIRLGMRYAAVAIIFLIIGTGISYLLMVKKQANDFVQNLPVAPSFNIQEPTLIIENQPEIALKQGESELEYSAQGKIKIDNDLVIENDNENSSKLNTLVIPYGNRSTITLADGTKVWLNAGSRLIYPSRFVDKKREIFLVGEAFFQVEKDKNRPFIVKTPDIEVKVLGTKFNLSAYPEDNIVQTVLTEGSVEIKYAHPGIFDRSIQLKPGQLASVNKQKQSTNIYNVDVNYYTSWTEGFFSFSNTDLSRVVKRLERYFNIRFIYDDPLNGSIKISGKLDVSKNKEEVFEYMTKLTELNFSKINERTYIIK</sequence>
<dbReference type="Proteomes" id="UP001145087">
    <property type="component" value="Unassembled WGS sequence"/>
</dbReference>
<name>A0A9X3J8G8_9BACT</name>
<evidence type="ECO:0000259" key="3">
    <source>
        <dbReference type="Pfam" id="PF16344"/>
    </source>
</evidence>
<protein>
    <submittedName>
        <fullName evidence="4">FecR domain-containing protein</fullName>
    </submittedName>
</protein>
<feature type="domain" description="Protein FecR C-terminal" evidence="3">
    <location>
        <begin position="327"/>
        <end position="396"/>
    </location>
</feature>
<reference evidence="4" key="1">
    <citation type="submission" date="2022-11" db="EMBL/GenBank/DDBJ databases">
        <title>Marilongibacter aestuarii gen. nov., sp. nov., isolated from tidal flat sediment.</title>
        <authorList>
            <person name="Jiayan W."/>
        </authorList>
    </citation>
    <scope>NUCLEOTIDE SEQUENCE</scope>
    <source>
        <strain evidence="4">Z1-6</strain>
    </source>
</reference>
<evidence type="ECO:0000313" key="4">
    <source>
        <dbReference type="EMBL" id="MCY1723042.1"/>
    </source>
</evidence>
<dbReference type="InterPro" id="IPR006860">
    <property type="entry name" value="FecR"/>
</dbReference>
<dbReference type="GO" id="GO:0016989">
    <property type="term" value="F:sigma factor antagonist activity"/>
    <property type="evidence" value="ECO:0007669"/>
    <property type="project" value="TreeGrafter"/>
</dbReference>
<dbReference type="Pfam" id="PF16344">
    <property type="entry name" value="FecR_C"/>
    <property type="match status" value="1"/>
</dbReference>
<dbReference type="Pfam" id="PF04773">
    <property type="entry name" value="FecR"/>
    <property type="match status" value="1"/>
</dbReference>
<dbReference type="EMBL" id="JAPOHD010000066">
    <property type="protein sequence ID" value="MCY1723042.1"/>
    <property type="molecule type" value="Genomic_DNA"/>
</dbReference>
<evidence type="ECO:0000259" key="2">
    <source>
        <dbReference type="Pfam" id="PF04773"/>
    </source>
</evidence>
<evidence type="ECO:0000256" key="1">
    <source>
        <dbReference type="SAM" id="Phobius"/>
    </source>
</evidence>
<comment type="caution">
    <text evidence="4">The sequence shown here is derived from an EMBL/GenBank/DDBJ whole genome shotgun (WGS) entry which is preliminary data.</text>
</comment>
<dbReference type="RefSeq" id="WP_343335367.1">
    <property type="nucleotide sequence ID" value="NZ_JAPOHD010000066.1"/>
</dbReference>
<dbReference type="PANTHER" id="PTHR30273">
    <property type="entry name" value="PERIPLASMIC SIGNAL SENSOR AND SIGMA FACTOR ACTIVATOR FECR-RELATED"/>
    <property type="match status" value="1"/>
</dbReference>
<dbReference type="FunFam" id="2.60.120.1440:FF:000001">
    <property type="entry name" value="Putative anti-sigma factor"/>
    <property type="match status" value="1"/>
</dbReference>
<feature type="transmembrane region" description="Helical" evidence="1">
    <location>
        <begin position="91"/>
        <end position="114"/>
    </location>
</feature>
<dbReference type="Gene3D" id="3.55.50.30">
    <property type="match status" value="1"/>
</dbReference>
<gene>
    <name evidence="4" type="ORF">OU798_22025</name>
</gene>
<dbReference type="PANTHER" id="PTHR30273:SF2">
    <property type="entry name" value="PROTEIN FECR"/>
    <property type="match status" value="1"/>
</dbReference>
<keyword evidence="1" id="KW-0472">Membrane</keyword>
<keyword evidence="1" id="KW-1133">Transmembrane helix</keyword>